<dbReference type="InterPro" id="IPR008969">
    <property type="entry name" value="CarboxyPept-like_regulatory"/>
</dbReference>
<keyword evidence="10" id="KW-1185">Reference proteome</keyword>
<evidence type="ECO:0000256" key="1">
    <source>
        <dbReference type="ARBA" id="ARBA00004571"/>
    </source>
</evidence>
<keyword evidence="3 7" id="KW-1134">Transmembrane beta strand</keyword>
<comment type="similarity">
    <text evidence="7">Belongs to the TonB-dependent receptor family.</text>
</comment>
<dbReference type="RefSeq" id="WP_275108876.1">
    <property type="nucleotide sequence ID" value="NZ_JAKJSC010000001.1"/>
</dbReference>
<evidence type="ECO:0000256" key="3">
    <source>
        <dbReference type="ARBA" id="ARBA00022452"/>
    </source>
</evidence>
<dbReference type="InterPro" id="IPR037066">
    <property type="entry name" value="Plug_dom_sf"/>
</dbReference>
<accession>A0ABT5VQ24</accession>
<comment type="caution">
    <text evidence="9">The sequence shown here is derived from an EMBL/GenBank/DDBJ whole genome shotgun (WGS) entry which is preliminary data.</text>
</comment>
<dbReference type="Pfam" id="PF13715">
    <property type="entry name" value="CarbopepD_reg_2"/>
    <property type="match status" value="1"/>
</dbReference>
<comment type="subcellular location">
    <subcellularLocation>
        <location evidence="1 7">Cell outer membrane</location>
        <topology evidence="1 7">Multi-pass membrane protein</topology>
    </subcellularLocation>
</comment>
<keyword evidence="2 7" id="KW-0813">Transport</keyword>
<dbReference type="NCBIfam" id="TIGR04057">
    <property type="entry name" value="SusC_RagA_signa"/>
    <property type="match status" value="1"/>
</dbReference>
<dbReference type="NCBIfam" id="TIGR04056">
    <property type="entry name" value="OMP_RagA_SusC"/>
    <property type="match status" value="1"/>
</dbReference>
<reference evidence="9 10" key="1">
    <citation type="submission" date="2022-01" db="EMBL/GenBank/DDBJ databases">
        <title>Labilibaculum sp. nov, a marine bacterium isolated from Antarctica.</title>
        <authorList>
            <person name="Dai W."/>
        </authorList>
    </citation>
    <scope>NUCLEOTIDE SEQUENCE [LARGE SCALE GENOMIC DNA]</scope>
    <source>
        <strain evidence="9 10">DW002</strain>
    </source>
</reference>
<dbReference type="InterPro" id="IPR012910">
    <property type="entry name" value="Plug_dom"/>
</dbReference>
<dbReference type="InterPro" id="IPR023996">
    <property type="entry name" value="TonB-dep_OMP_SusC/RagA"/>
</dbReference>
<evidence type="ECO:0000256" key="6">
    <source>
        <dbReference type="ARBA" id="ARBA00023237"/>
    </source>
</evidence>
<dbReference type="SUPFAM" id="SSF49464">
    <property type="entry name" value="Carboxypeptidase regulatory domain-like"/>
    <property type="match status" value="1"/>
</dbReference>
<dbReference type="InterPro" id="IPR039426">
    <property type="entry name" value="TonB-dep_rcpt-like"/>
</dbReference>
<dbReference type="InterPro" id="IPR023997">
    <property type="entry name" value="TonB-dep_OMP_SusC/RagA_CS"/>
</dbReference>
<evidence type="ECO:0000259" key="8">
    <source>
        <dbReference type="Pfam" id="PF07715"/>
    </source>
</evidence>
<keyword evidence="6 7" id="KW-0998">Cell outer membrane</keyword>
<evidence type="ECO:0000313" key="9">
    <source>
        <dbReference type="EMBL" id="MDE5417536.1"/>
    </source>
</evidence>
<dbReference type="EMBL" id="JAKJSC010000001">
    <property type="protein sequence ID" value="MDE5417536.1"/>
    <property type="molecule type" value="Genomic_DNA"/>
</dbReference>
<dbReference type="InterPro" id="IPR036942">
    <property type="entry name" value="Beta-barrel_TonB_sf"/>
</dbReference>
<name>A0ABT5VQ24_9BACT</name>
<keyword evidence="4 7" id="KW-0812">Transmembrane</keyword>
<dbReference type="Proteomes" id="UP001528920">
    <property type="component" value="Unassembled WGS sequence"/>
</dbReference>
<sequence length="1033" mass="113463">MKDTRYRSSWKARGIILSLLLMLTFNMYGQEIQVRGKVISSEDNLGIPGVSVVIKGKTVGTITDIDGIYSINATKGETLVFSFMGMETLEQVITSANIDVALQAQSFNINEIVAIGYGTQRKKEVSGAVVQVKSEQLTKMATSDLGSALQGQVAGVSVQASSGAPGAAANIQIRGLSSVNGANAPLFVVDGIPQDGDPRLSNNEIETIDILKDAASASIYGTRGSGGVVLITTKQGKKGQMRIALDSYMGVQKITSGIELMNFDEYWYNSLTQTQTIKGTTTDGIWTELETSKDDFTNNTNLMGTIQNDNAVIQNHSLNISGGTKDLTYSLVGSFFKQDGVLINSGYERYNVRSNTTFKKNKWTIRSGLGFRVEEQSDVPWNFLYDAYKYKPYAAPIDPSQDISVASGGKDSNDAMNLGNMMSKFKQSNVRNGEQFNANIDLNYEILKNFNLTTRAGVSFNNNTRIEIKPKFEVYTDEGELVVNTNTRSSVKNTSDRATSFTWESGLNYMKELGDHKIKLLGVFSTEKYTYTRFYGEKKDLFSNEVTVLNGASSEPNAGSGITQWERDRTNTLVGMLGRVQYDYKGRYILSASVRRDGSSRFGEENRWGTFPSASVAWNVADENFWSPLADVANSLKIRASYGTTGNQNFADYAFAPTISLNYDYPFGAEGDGMLAIGAIQTAYSNEDVKWETTVQQNVGFDLGMFNNKMTFTADFYNSDKKDMLFPLLIPTSGGAGEGKTVVLNVGDMNNKGMEFALGYRHSGKLSWSVNATYSKNVNEITKMSGSADIAYFTEGYALNEPSNRDKITALKEGYAAGSFFVMKTNGIVNTEAKLANYQKIDPEAKMGDLIYVDSNGNGKIEEGDRVYGGSGAPEYELGLNASVDYKGFDLAMVWFASVGNEVVNGSRAYAMISGTHKDLLYQHTIKNPYGVIPTNRGSGHMNYRGWSDMWIEDGSFVRLRNITLGYSLPKSMLTRLKLSKLRVYAAADNPLTLTKYQGYDPEVGGNGLATRGLDRGNYPVSAQYRMGIQLDF</sequence>
<dbReference type="Gene3D" id="2.40.170.20">
    <property type="entry name" value="TonB-dependent receptor, beta-barrel domain"/>
    <property type="match status" value="1"/>
</dbReference>
<dbReference type="PROSITE" id="PS52016">
    <property type="entry name" value="TONB_DEPENDENT_REC_3"/>
    <property type="match status" value="1"/>
</dbReference>
<dbReference type="SUPFAM" id="SSF56935">
    <property type="entry name" value="Porins"/>
    <property type="match status" value="1"/>
</dbReference>
<dbReference type="Gene3D" id="2.170.130.10">
    <property type="entry name" value="TonB-dependent receptor, plug domain"/>
    <property type="match status" value="1"/>
</dbReference>
<gene>
    <name evidence="9" type="ORF">L3049_05895</name>
</gene>
<feature type="domain" description="TonB-dependent receptor plug" evidence="8">
    <location>
        <begin position="122"/>
        <end position="228"/>
    </location>
</feature>
<evidence type="ECO:0000256" key="7">
    <source>
        <dbReference type="PROSITE-ProRule" id="PRU01360"/>
    </source>
</evidence>
<proteinExistence type="inferred from homology"/>
<keyword evidence="5 7" id="KW-0472">Membrane</keyword>
<evidence type="ECO:0000313" key="10">
    <source>
        <dbReference type="Proteomes" id="UP001528920"/>
    </source>
</evidence>
<keyword evidence="9" id="KW-0675">Receptor</keyword>
<evidence type="ECO:0000256" key="2">
    <source>
        <dbReference type="ARBA" id="ARBA00022448"/>
    </source>
</evidence>
<evidence type="ECO:0000256" key="4">
    <source>
        <dbReference type="ARBA" id="ARBA00022692"/>
    </source>
</evidence>
<organism evidence="9 10">
    <name type="scientific">Paralabilibaculum antarcticum</name>
    <dbReference type="NCBI Taxonomy" id="2912572"/>
    <lineage>
        <taxon>Bacteria</taxon>
        <taxon>Pseudomonadati</taxon>
        <taxon>Bacteroidota</taxon>
        <taxon>Bacteroidia</taxon>
        <taxon>Marinilabiliales</taxon>
        <taxon>Marinifilaceae</taxon>
        <taxon>Paralabilibaculum</taxon>
    </lineage>
</organism>
<evidence type="ECO:0000256" key="5">
    <source>
        <dbReference type="ARBA" id="ARBA00023136"/>
    </source>
</evidence>
<protein>
    <submittedName>
        <fullName evidence="9">TonB-dependent receptor</fullName>
    </submittedName>
</protein>
<dbReference type="Pfam" id="PF07715">
    <property type="entry name" value="Plug"/>
    <property type="match status" value="1"/>
</dbReference>